<proteinExistence type="predicted"/>
<feature type="transmembrane region" description="Helical" evidence="1">
    <location>
        <begin position="86"/>
        <end position="106"/>
    </location>
</feature>
<evidence type="ECO:0000256" key="1">
    <source>
        <dbReference type="SAM" id="Phobius"/>
    </source>
</evidence>
<keyword evidence="1" id="KW-0812">Transmembrane</keyword>
<dbReference type="Proteomes" id="UP000230002">
    <property type="component" value="Unassembled WGS sequence"/>
</dbReference>
<comment type="caution">
    <text evidence="2">The sequence shown here is derived from an EMBL/GenBank/DDBJ whole genome shotgun (WGS) entry which is preliminary data.</text>
</comment>
<reference evidence="2 3" key="1">
    <citation type="journal article" date="2015" name="Sci. Rep.">
        <title>Chromosome-level genome map provides insights into diverse defense mechanisms in the medicinal fungus Ganoderma sinense.</title>
        <authorList>
            <person name="Zhu Y."/>
            <person name="Xu J."/>
            <person name="Sun C."/>
            <person name="Zhou S."/>
            <person name="Xu H."/>
            <person name="Nelson D.R."/>
            <person name="Qian J."/>
            <person name="Song J."/>
            <person name="Luo H."/>
            <person name="Xiang L."/>
            <person name="Li Y."/>
            <person name="Xu Z."/>
            <person name="Ji A."/>
            <person name="Wang L."/>
            <person name="Lu S."/>
            <person name="Hayward A."/>
            <person name="Sun W."/>
            <person name="Li X."/>
            <person name="Schwartz D.C."/>
            <person name="Wang Y."/>
            <person name="Chen S."/>
        </authorList>
    </citation>
    <scope>NUCLEOTIDE SEQUENCE [LARGE SCALE GENOMIC DNA]</scope>
    <source>
        <strain evidence="2 3">ZZ0214-1</strain>
    </source>
</reference>
<dbReference type="EMBL" id="AYKW01000034">
    <property type="protein sequence ID" value="PIL27562.1"/>
    <property type="molecule type" value="Genomic_DNA"/>
</dbReference>
<organism evidence="2 3">
    <name type="scientific">Ganoderma sinense ZZ0214-1</name>
    <dbReference type="NCBI Taxonomy" id="1077348"/>
    <lineage>
        <taxon>Eukaryota</taxon>
        <taxon>Fungi</taxon>
        <taxon>Dikarya</taxon>
        <taxon>Basidiomycota</taxon>
        <taxon>Agaricomycotina</taxon>
        <taxon>Agaricomycetes</taxon>
        <taxon>Polyporales</taxon>
        <taxon>Polyporaceae</taxon>
        <taxon>Ganoderma</taxon>
    </lineage>
</organism>
<evidence type="ECO:0000313" key="3">
    <source>
        <dbReference type="Proteomes" id="UP000230002"/>
    </source>
</evidence>
<keyword evidence="1" id="KW-0472">Membrane</keyword>
<dbReference type="AlphaFoldDB" id="A0A2G8S1B5"/>
<gene>
    <name evidence="2" type="ORF">GSI_10713</name>
</gene>
<name>A0A2G8S1B5_9APHY</name>
<evidence type="ECO:0000313" key="2">
    <source>
        <dbReference type="EMBL" id="PIL27562.1"/>
    </source>
</evidence>
<protein>
    <submittedName>
        <fullName evidence="2">Uncharacterized protein</fullName>
    </submittedName>
</protein>
<sequence length="147" mass="16453">MHNPRGSRHSRCAKSYVHILAHTSKFGREAPRGYAAKQTSRSRTLGGDDFCDPTWTPLCLRPVMDGNSSDVCCPHSRRCQYASPTYFLTLVVGMVTSPLFCFSIFLDDTSFRALTQAWMRCTAHPCPCAFLSSSRCIEAHQDPKTDI</sequence>
<accession>A0A2G8S1B5</accession>
<keyword evidence="3" id="KW-1185">Reference proteome</keyword>
<keyword evidence="1" id="KW-1133">Transmembrane helix</keyword>